<dbReference type="SMART" id="SM00062">
    <property type="entry name" value="PBPb"/>
    <property type="match status" value="1"/>
</dbReference>
<keyword evidence="3 5" id="KW-0732">Signal</keyword>
<dbReference type="PANTHER" id="PTHR30085">
    <property type="entry name" value="AMINO ACID ABC TRANSPORTER PERMEASE"/>
    <property type="match status" value="1"/>
</dbReference>
<dbReference type="InterPro" id="IPR051455">
    <property type="entry name" value="Bact_solute-bind_prot3"/>
</dbReference>
<dbReference type="InterPro" id="IPR001638">
    <property type="entry name" value="Solute-binding_3/MltF_N"/>
</dbReference>
<gene>
    <name evidence="7" type="ORF">SAMN05216452_3845</name>
</gene>
<dbReference type="InterPro" id="IPR018313">
    <property type="entry name" value="SBP_3_CS"/>
</dbReference>
<dbReference type="Proteomes" id="UP000199064">
    <property type="component" value="Unassembled WGS sequence"/>
</dbReference>
<evidence type="ECO:0000256" key="2">
    <source>
        <dbReference type="ARBA" id="ARBA00022448"/>
    </source>
</evidence>
<keyword evidence="8" id="KW-1185">Reference proteome</keyword>
<feature type="domain" description="Solute-binding protein family 3/N-terminal" evidence="6">
    <location>
        <begin position="34"/>
        <end position="265"/>
    </location>
</feature>
<evidence type="ECO:0000256" key="4">
    <source>
        <dbReference type="RuleBase" id="RU003744"/>
    </source>
</evidence>
<dbReference type="PROSITE" id="PS01039">
    <property type="entry name" value="SBP_BACTERIAL_3"/>
    <property type="match status" value="1"/>
</dbReference>
<evidence type="ECO:0000259" key="6">
    <source>
        <dbReference type="SMART" id="SM00062"/>
    </source>
</evidence>
<evidence type="ECO:0000313" key="7">
    <source>
        <dbReference type="EMBL" id="SEB96313.1"/>
    </source>
</evidence>
<organism evidence="7 8">
    <name type="scientific">Nitratireductor aquibiodomus</name>
    <dbReference type="NCBI Taxonomy" id="204799"/>
    <lineage>
        <taxon>Bacteria</taxon>
        <taxon>Pseudomonadati</taxon>
        <taxon>Pseudomonadota</taxon>
        <taxon>Alphaproteobacteria</taxon>
        <taxon>Hyphomicrobiales</taxon>
        <taxon>Phyllobacteriaceae</taxon>
        <taxon>Nitratireductor</taxon>
    </lineage>
</organism>
<dbReference type="Gene3D" id="3.40.190.10">
    <property type="entry name" value="Periplasmic binding protein-like II"/>
    <property type="match status" value="2"/>
</dbReference>
<evidence type="ECO:0000256" key="3">
    <source>
        <dbReference type="ARBA" id="ARBA00022729"/>
    </source>
</evidence>
<evidence type="ECO:0000256" key="1">
    <source>
        <dbReference type="ARBA" id="ARBA00010333"/>
    </source>
</evidence>
<dbReference type="AlphaFoldDB" id="A0A1H4NM40"/>
<feature type="signal peptide" evidence="5">
    <location>
        <begin position="1"/>
        <end position="23"/>
    </location>
</feature>
<dbReference type="RefSeq" id="WP_007010380.1">
    <property type="nucleotide sequence ID" value="NZ_FNSL01000001.1"/>
</dbReference>
<comment type="similarity">
    <text evidence="1 4">Belongs to the bacterial solute-binding protein 3 family.</text>
</comment>
<keyword evidence="2" id="KW-0813">Transport</keyword>
<dbReference type="EMBL" id="FNSL01000001">
    <property type="protein sequence ID" value="SEB96313.1"/>
    <property type="molecule type" value="Genomic_DNA"/>
</dbReference>
<evidence type="ECO:0000256" key="5">
    <source>
        <dbReference type="SAM" id="SignalP"/>
    </source>
</evidence>
<protein>
    <submittedName>
        <fullName evidence="7">General L-amino acid-binding protein</fullName>
    </submittedName>
</protein>
<sequence>MKKIVKALLGSAAIAMMAAPASAATLDDVKAKGHVQCGVNTGLIGFSAPDDQGNWKGLDVDFCRAVAAAIFDDPDAVQFTPLSAKDRFTALQSGEVDVLSRNTTWTINRDTALGLNFAGVTYYDGQGFMINQKKLEGINSALQLSGAAVCVQAGTTTELNLADYFKANNMEYSPVVFEKFEEVNAAYDAGRCDVYTTDQSGLYAVRLNLSNPDDHIVLPEIISKEPLGPAVRHGDDQWFDIVKWVYYALVNAEELGISQANLDEKMGSDNPEVRRLLGTEDGTKLGSDLGLTNDFAMRAIKHVGNYGEIFERNVGADTPLKISRGINALWTKGGLQYGMPIR</sequence>
<proteinExistence type="inferred from homology"/>
<feature type="chain" id="PRO_5011547492" evidence="5">
    <location>
        <begin position="24"/>
        <end position="342"/>
    </location>
</feature>
<dbReference type="PANTHER" id="PTHR30085:SF7">
    <property type="entry name" value="AMINO-ACID ABC TRANSPORTER-BINDING PROTEIN YHDW-RELATED"/>
    <property type="match status" value="1"/>
</dbReference>
<accession>A0A1H4NM40</accession>
<dbReference type="CDD" id="cd13692">
    <property type="entry name" value="PBP2_BztA"/>
    <property type="match status" value="1"/>
</dbReference>
<dbReference type="GO" id="GO:0006865">
    <property type="term" value="P:amino acid transport"/>
    <property type="evidence" value="ECO:0007669"/>
    <property type="project" value="TreeGrafter"/>
</dbReference>
<dbReference type="SUPFAM" id="SSF53850">
    <property type="entry name" value="Periplasmic binding protein-like II"/>
    <property type="match status" value="1"/>
</dbReference>
<name>A0A1H4NM40_9HYPH</name>
<evidence type="ECO:0000313" key="8">
    <source>
        <dbReference type="Proteomes" id="UP000199064"/>
    </source>
</evidence>
<reference evidence="8" key="1">
    <citation type="submission" date="2016-10" db="EMBL/GenBank/DDBJ databases">
        <authorList>
            <person name="Varghese N."/>
            <person name="Submissions S."/>
        </authorList>
    </citation>
    <scope>NUCLEOTIDE SEQUENCE [LARGE SCALE GENOMIC DNA]</scope>
    <source>
        <strain evidence="8">ES.061</strain>
    </source>
</reference>
<dbReference type="Pfam" id="PF00497">
    <property type="entry name" value="SBP_bac_3"/>
    <property type="match status" value="1"/>
</dbReference>